<dbReference type="OrthoDB" id="7584480at2"/>
<protein>
    <submittedName>
        <fullName evidence="2">Antibiotic synthesis protein MbtH</fullName>
    </submittedName>
</protein>
<sequence length="65" mass="7342">MTNPFEDPEGAYYALVNDADQYSLWPAQIQVPEGWTIAHGPADRKSCLDFIEENWTDLRPANSVS</sequence>
<dbReference type="RefSeq" id="WP_029719919.1">
    <property type="nucleotide sequence ID" value="NZ_JAJUIW010000053.1"/>
</dbReference>
<dbReference type="PANTHER" id="PTHR38444">
    <property type="entry name" value="ENTEROBACTIN BIOSYNTHESIS PROTEIN YBDZ"/>
    <property type="match status" value="1"/>
</dbReference>
<dbReference type="GO" id="GO:0005829">
    <property type="term" value="C:cytosol"/>
    <property type="evidence" value="ECO:0007669"/>
    <property type="project" value="TreeGrafter"/>
</dbReference>
<dbReference type="SMART" id="SM00923">
    <property type="entry name" value="MbtH"/>
    <property type="match status" value="1"/>
</dbReference>
<dbReference type="InterPro" id="IPR038020">
    <property type="entry name" value="MbtH-like_sf"/>
</dbReference>
<dbReference type="Proteomes" id="UP000031419">
    <property type="component" value="Unassembled WGS sequence"/>
</dbReference>
<evidence type="ECO:0000259" key="1">
    <source>
        <dbReference type="SMART" id="SM00923"/>
    </source>
</evidence>
<dbReference type="InterPro" id="IPR037407">
    <property type="entry name" value="MLP_fam"/>
</dbReference>
<dbReference type="InterPro" id="IPR005153">
    <property type="entry name" value="MbtH-like_dom"/>
</dbReference>
<comment type="caution">
    <text evidence="2">The sequence shown here is derived from an EMBL/GenBank/DDBJ whole genome shotgun (WGS) entry which is preliminary data.</text>
</comment>
<dbReference type="GO" id="GO:0019290">
    <property type="term" value="P:siderophore biosynthetic process"/>
    <property type="evidence" value="ECO:0007669"/>
    <property type="project" value="TreeGrafter"/>
</dbReference>
<dbReference type="Pfam" id="PF03621">
    <property type="entry name" value="MbtH"/>
    <property type="match status" value="1"/>
</dbReference>
<dbReference type="SUPFAM" id="SSF160582">
    <property type="entry name" value="MbtH-like"/>
    <property type="match status" value="1"/>
</dbReference>
<accession>A0A073AYG1</accession>
<feature type="domain" description="MbtH-like" evidence="1">
    <location>
        <begin position="3"/>
        <end position="53"/>
    </location>
</feature>
<organism evidence="2 3">
    <name type="scientific">Saccharopolyspora rectivirgula</name>
    <dbReference type="NCBI Taxonomy" id="28042"/>
    <lineage>
        <taxon>Bacteria</taxon>
        <taxon>Bacillati</taxon>
        <taxon>Actinomycetota</taxon>
        <taxon>Actinomycetes</taxon>
        <taxon>Pseudonocardiales</taxon>
        <taxon>Pseudonocardiaceae</taxon>
        <taxon>Saccharopolyspora</taxon>
    </lineage>
</organism>
<dbReference type="STRING" id="28042.GU90_11445"/>
<dbReference type="PANTHER" id="PTHR38444:SF1">
    <property type="entry name" value="ENTEROBACTIN BIOSYNTHESIS PROTEIN YBDZ"/>
    <property type="match status" value="1"/>
</dbReference>
<evidence type="ECO:0000313" key="2">
    <source>
        <dbReference type="EMBL" id="KEI44087.1"/>
    </source>
</evidence>
<name>A0A073AYG1_9PSEU</name>
<dbReference type="eggNOG" id="COG3251">
    <property type="taxonomic scope" value="Bacteria"/>
</dbReference>
<proteinExistence type="predicted"/>
<reference evidence="2 3" key="1">
    <citation type="submission" date="2014-06" db="EMBL/GenBank/DDBJ databases">
        <title>Saccharopolyspora rectivirgula DSM-43113 Genome sequencing.</title>
        <authorList>
            <person name="Barrera C."/>
            <person name="Millon L."/>
            <person name="Rognon B."/>
            <person name="Zaugg C."/>
            <person name="Monod M."/>
        </authorList>
    </citation>
    <scope>NUCLEOTIDE SEQUENCE [LARGE SCALE GENOMIC DNA]</scope>
    <source>
        <strain evidence="2 3">DSM 43113</strain>
    </source>
</reference>
<keyword evidence="3" id="KW-1185">Reference proteome</keyword>
<evidence type="ECO:0000313" key="3">
    <source>
        <dbReference type="Proteomes" id="UP000031419"/>
    </source>
</evidence>
<gene>
    <name evidence="2" type="ORF">GU90_11445</name>
</gene>
<dbReference type="AlphaFoldDB" id="A0A073AYG1"/>
<dbReference type="EMBL" id="JNVU01000029">
    <property type="protein sequence ID" value="KEI44087.1"/>
    <property type="molecule type" value="Genomic_DNA"/>
</dbReference>
<dbReference type="Gene3D" id="3.90.820.10">
    <property type="entry name" value="Structural Genomics, Unknown Function 30-nov-00 1gh9 Mol_id"/>
    <property type="match status" value="1"/>
</dbReference>